<dbReference type="GO" id="GO:0016020">
    <property type="term" value="C:membrane"/>
    <property type="evidence" value="ECO:0007669"/>
    <property type="project" value="UniProtKB-SubCell"/>
</dbReference>
<evidence type="ECO:0000256" key="6">
    <source>
        <dbReference type="SAM" id="Phobius"/>
    </source>
</evidence>
<feature type="transmembrane region" description="Helical" evidence="6">
    <location>
        <begin position="156"/>
        <end position="174"/>
    </location>
</feature>
<comment type="subcellular location">
    <subcellularLocation>
        <location evidence="1">Membrane</location>
        <topology evidence="1">Multi-pass membrane protein</topology>
    </subcellularLocation>
</comment>
<keyword evidence="3 6" id="KW-0812">Transmembrane</keyword>
<feature type="transmembrane region" description="Helical" evidence="6">
    <location>
        <begin position="82"/>
        <end position="101"/>
    </location>
</feature>
<evidence type="ECO:0000313" key="8">
    <source>
        <dbReference type="EMBL" id="EIC02364.1"/>
    </source>
</evidence>
<dbReference type="NCBIfam" id="TIGR01297">
    <property type="entry name" value="CDF"/>
    <property type="match status" value="1"/>
</dbReference>
<dbReference type="Pfam" id="PF01545">
    <property type="entry name" value="Cation_efflux"/>
    <property type="match status" value="1"/>
</dbReference>
<dbReference type="RefSeq" id="WP_002703186.1">
    <property type="nucleotide sequence ID" value="NZ_AGRW01000040.1"/>
</dbReference>
<evidence type="ECO:0000313" key="9">
    <source>
        <dbReference type="Proteomes" id="UP000003571"/>
    </source>
</evidence>
<dbReference type="SUPFAM" id="SSF161111">
    <property type="entry name" value="Cation efflux protein transmembrane domain-like"/>
    <property type="match status" value="1"/>
</dbReference>
<organism evidence="8 9">
    <name type="scientific">Treponema saccharophilum DSM 2985</name>
    <dbReference type="NCBI Taxonomy" id="907348"/>
    <lineage>
        <taxon>Bacteria</taxon>
        <taxon>Pseudomonadati</taxon>
        <taxon>Spirochaetota</taxon>
        <taxon>Spirochaetia</taxon>
        <taxon>Spirochaetales</taxon>
        <taxon>Treponemataceae</taxon>
        <taxon>Treponema</taxon>
    </lineage>
</organism>
<dbReference type="EMBL" id="AGRW01000040">
    <property type="protein sequence ID" value="EIC02364.1"/>
    <property type="molecule type" value="Genomic_DNA"/>
</dbReference>
<comment type="caution">
    <text evidence="8">The sequence shown here is derived from an EMBL/GenBank/DDBJ whole genome shotgun (WGS) entry which is preliminary data.</text>
</comment>
<reference evidence="8 9" key="1">
    <citation type="submission" date="2011-09" db="EMBL/GenBank/DDBJ databases">
        <title>The draft genome of Treponema saccharophilum DSM 2985.</title>
        <authorList>
            <consortium name="US DOE Joint Genome Institute (JGI-PGF)"/>
            <person name="Lucas S."/>
            <person name="Copeland A."/>
            <person name="Lapidus A."/>
            <person name="Glavina del Rio T."/>
            <person name="Dalin E."/>
            <person name="Tice H."/>
            <person name="Bruce D."/>
            <person name="Goodwin L."/>
            <person name="Pitluck S."/>
            <person name="Peters L."/>
            <person name="Kyrpides N."/>
            <person name="Mavromatis K."/>
            <person name="Ivanova N."/>
            <person name="Markowitz V."/>
            <person name="Cheng J.-F."/>
            <person name="Hugenholtz P."/>
            <person name="Woyke T."/>
            <person name="Wu D."/>
            <person name="Gronow S."/>
            <person name="Wellnitz S."/>
            <person name="Brambilla E."/>
            <person name="Klenk H.-P."/>
            <person name="Eisen J.A."/>
        </authorList>
    </citation>
    <scope>NUCLEOTIDE SEQUENCE [LARGE SCALE GENOMIC DNA]</scope>
    <source>
        <strain evidence="8 9">DSM 2985</strain>
    </source>
</reference>
<keyword evidence="4 6" id="KW-1133">Transmembrane helix</keyword>
<keyword evidence="2" id="KW-0813">Transport</keyword>
<feature type="domain" description="Cation efflux protein transmembrane" evidence="7">
    <location>
        <begin position="16"/>
        <end position="208"/>
    </location>
</feature>
<dbReference type="InterPro" id="IPR050291">
    <property type="entry name" value="CDF_Transporter"/>
</dbReference>
<dbReference type="SUPFAM" id="SSF160240">
    <property type="entry name" value="Cation efflux protein cytoplasmic domain-like"/>
    <property type="match status" value="1"/>
</dbReference>
<feature type="transmembrane region" description="Helical" evidence="6">
    <location>
        <begin position="113"/>
        <end position="136"/>
    </location>
</feature>
<dbReference type="Proteomes" id="UP000003571">
    <property type="component" value="Unassembled WGS sequence"/>
</dbReference>
<evidence type="ECO:0000256" key="1">
    <source>
        <dbReference type="ARBA" id="ARBA00004141"/>
    </source>
</evidence>
<feature type="transmembrane region" description="Helical" evidence="6">
    <location>
        <begin position="12"/>
        <end position="32"/>
    </location>
</feature>
<sequence>MPKNGKRESTIVRTSIVGILVNVALAAVKAAVGLMSNSIAVVLDSLNNVSDALSSVITIVGTKLALKPATKKHPFGHGRTEYLSALIIAVIVLYAGMTSAVESVKKIINPTEPSYSAAGISFIAVAVAVKIALGLYFKSVGKSVRSNSLVASGQDALMDSVVSASTVAAALVFKCTGFRLEAWLALVISALIIKSGLALVAETVSQILGERIDPELSRGIKETVCGVDGDILGAYDLVLNNYGPDRFLGSVHIEVPSDWTAEKIDIVTRRIQDEVFRKHSVVLGGVGIYSVNSGNSSSSAIRAAVEKAAETYPEILQTHGFFADVQNRRISFDVVVAFGTDGRRDAYERFCRQIRNLFPGYEVSIHLDADMSD</sequence>
<dbReference type="PANTHER" id="PTHR43840:SF50">
    <property type="entry name" value="MANGANESE EFFLUX SYSTEM PROTEIN MNES"/>
    <property type="match status" value="1"/>
</dbReference>
<evidence type="ECO:0000256" key="2">
    <source>
        <dbReference type="ARBA" id="ARBA00022448"/>
    </source>
</evidence>
<dbReference type="Gene3D" id="1.20.1510.10">
    <property type="entry name" value="Cation efflux protein transmembrane domain"/>
    <property type="match status" value="1"/>
</dbReference>
<dbReference type="InterPro" id="IPR002524">
    <property type="entry name" value="Cation_efflux"/>
</dbReference>
<keyword evidence="5 6" id="KW-0472">Membrane</keyword>
<keyword evidence="9" id="KW-1185">Reference proteome</keyword>
<name>H7EJ50_9SPIR</name>
<dbReference type="InterPro" id="IPR027469">
    <property type="entry name" value="Cation_efflux_TMD_sf"/>
</dbReference>
<evidence type="ECO:0000256" key="3">
    <source>
        <dbReference type="ARBA" id="ARBA00022692"/>
    </source>
</evidence>
<evidence type="ECO:0000256" key="5">
    <source>
        <dbReference type="ARBA" id="ARBA00023136"/>
    </source>
</evidence>
<dbReference type="InterPro" id="IPR036837">
    <property type="entry name" value="Cation_efflux_CTD_sf"/>
</dbReference>
<protein>
    <submittedName>
        <fullName evidence="8">Cation diffusion facilitator family transporter</fullName>
    </submittedName>
</protein>
<accession>H7EJ50</accession>
<dbReference type="OrthoDB" id="9806522at2"/>
<dbReference type="PATRIC" id="fig|907348.3.peg.867"/>
<dbReference type="eggNOG" id="COG0053">
    <property type="taxonomic scope" value="Bacteria"/>
</dbReference>
<dbReference type="GO" id="GO:0008324">
    <property type="term" value="F:monoatomic cation transmembrane transporter activity"/>
    <property type="evidence" value="ECO:0007669"/>
    <property type="project" value="InterPro"/>
</dbReference>
<dbReference type="PANTHER" id="PTHR43840">
    <property type="entry name" value="MITOCHONDRIAL METAL TRANSPORTER 1-RELATED"/>
    <property type="match status" value="1"/>
</dbReference>
<gene>
    <name evidence="8" type="ORF">TresaDRAFT_1811</name>
</gene>
<dbReference type="AlphaFoldDB" id="H7EJ50"/>
<dbReference type="Gene3D" id="3.30.70.1350">
    <property type="entry name" value="Cation efflux protein, cytoplasmic domain"/>
    <property type="match status" value="1"/>
</dbReference>
<dbReference type="InterPro" id="IPR058533">
    <property type="entry name" value="Cation_efflux_TM"/>
</dbReference>
<dbReference type="STRING" id="907348.TresaDRAFT_1811"/>
<proteinExistence type="predicted"/>
<evidence type="ECO:0000256" key="4">
    <source>
        <dbReference type="ARBA" id="ARBA00022989"/>
    </source>
</evidence>
<evidence type="ECO:0000259" key="7">
    <source>
        <dbReference type="Pfam" id="PF01545"/>
    </source>
</evidence>
<feature type="transmembrane region" description="Helical" evidence="6">
    <location>
        <begin position="180"/>
        <end position="201"/>
    </location>
</feature>